<dbReference type="EMBL" id="JAYWIO010000005">
    <property type="protein sequence ID" value="KAK7259334.1"/>
    <property type="molecule type" value="Genomic_DNA"/>
</dbReference>
<sequence length="79" mass="9156">MIVVIVGLDFWYYNIKCDKCDLLYCCIQSANKLWSPIAAFAYKNIRYQFCGSSMLVSIEVQKDIKSLFLLLASMETKKK</sequence>
<name>A0AAN9EKN5_CROPI</name>
<accession>A0AAN9EKN5</accession>
<reference evidence="1 2" key="1">
    <citation type="submission" date="2024-01" db="EMBL/GenBank/DDBJ databases">
        <title>The genomes of 5 underutilized Papilionoideae crops provide insights into root nodulation and disease resistanc.</title>
        <authorList>
            <person name="Yuan L."/>
        </authorList>
    </citation>
    <scope>NUCLEOTIDE SEQUENCE [LARGE SCALE GENOMIC DNA]</scope>
    <source>
        <strain evidence="1">ZHUSHIDOU_FW_LH</strain>
        <tissue evidence="1">Leaf</tissue>
    </source>
</reference>
<evidence type="ECO:0000313" key="1">
    <source>
        <dbReference type="EMBL" id="KAK7259334.1"/>
    </source>
</evidence>
<dbReference type="Proteomes" id="UP001372338">
    <property type="component" value="Unassembled WGS sequence"/>
</dbReference>
<keyword evidence="2" id="KW-1185">Reference proteome</keyword>
<comment type="caution">
    <text evidence="1">The sequence shown here is derived from an EMBL/GenBank/DDBJ whole genome shotgun (WGS) entry which is preliminary data.</text>
</comment>
<evidence type="ECO:0000313" key="2">
    <source>
        <dbReference type="Proteomes" id="UP001372338"/>
    </source>
</evidence>
<dbReference type="AlphaFoldDB" id="A0AAN9EKN5"/>
<protein>
    <submittedName>
        <fullName evidence="1">Uncharacterized protein</fullName>
    </submittedName>
</protein>
<gene>
    <name evidence="1" type="ORF">RIF29_24938</name>
</gene>
<proteinExistence type="predicted"/>
<organism evidence="1 2">
    <name type="scientific">Crotalaria pallida</name>
    <name type="common">Smooth rattlebox</name>
    <name type="synonym">Crotalaria striata</name>
    <dbReference type="NCBI Taxonomy" id="3830"/>
    <lineage>
        <taxon>Eukaryota</taxon>
        <taxon>Viridiplantae</taxon>
        <taxon>Streptophyta</taxon>
        <taxon>Embryophyta</taxon>
        <taxon>Tracheophyta</taxon>
        <taxon>Spermatophyta</taxon>
        <taxon>Magnoliopsida</taxon>
        <taxon>eudicotyledons</taxon>
        <taxon>Gunneridae</taxon>
        <taxon>Pentapetalae</taxon>
        <taxon>rosids</taxon>
        <taxon>fabids</taxon>
        <taxon>Fabales</taxon>
        <taxon>Fabaceae</taxon>
        <taxon>Papilionoideae</taxon>
        <taxon>50 kb inversion clade</taxon>
        <taxon>genistoids sensu lato</taxon>
        <taxon>core genistoids</taxon>
        <taxon>Crotalarieae</taxon>
        <taxon>Crotalaria</taxon>
    </lineage>
</organism>